<proteinExistence type="inferred from homology"/>
<dbReference type="eggNOG" id="COG0715">
    <property type="taxonomic scope" value="Bacteria"/>
</dbReference>
<evidence type="ECO:0000313" key="6">
    <source>
        <dbReference type="EMBL" id="AFM28026.1"/>
    </source>
</evidence>
<reference evidence="7" key="1">
    <citation type="submission" date="2012-06" db="EMBL/GenBank/DDBJ databases">
        <title>Complete sequence of chromosome of Desulfomonile tiedjei DSM 6799.</title>
        <authorList>
            <person name="Lucas S."/>
            <person name="Copeland A."/>
            <person name="Lapidus A."/>
            <person name="Glavina del Rio T."/>
            <person name="Dalin E."/>
            <person name="Tice H."/>
            <person name="Bruce D."/>
            <person name="Goodwin L."/>
            <person name="Pitluck S."/>
            <person name="Peters L."/>
            <person name="Ovchinnikova G."/>
            <person name="Zeytun A."/>
            <person name="Lu M."/>
            <person name="Kyrpides N."/>
            <person name="Mavromatis K."/>
            <person name="Ivanova N."/>
            <person name="Brettin T."/>
            <person name="Detter J.C."/>
            <person name="Han C."/>
            <person name="Larimer F."/>
            <person name="Land M."/>
            <person name="Hauser L."/>
            <person name="Markowitz V."/>
            <person name="Cheng J.-F."/>
            <person name="Hugenholtz P."/>
            <person name="Woyke T."/>
            <person name="Wu D."/>
            <person name="Spring S."/>
            <person name="Schroeder M."/>
            <person name="Brambilla E."/>
            <person name="Klenk H.-P."/>
            <person name="Eisen J.A."/>
        </authorList>
    </citation>
    <scope>NUCLEOTIDE SEQUENCE [LARGE SCALE GENOMIC DNA]</scope>
    <source>
        <strain evidence="7">ATCC 49306 / DSM 6799 / DCB-1</strain>
    </source>
</reference>
<dbReference type="CDD" id="cd06171">
    <property type="entry name" value="Sigma70_r4"/>
    <property type="match status" value="1"/>
</dbReference>
<dbReference type="SUPFAM" id="SSF53850">
    <property type="entry name" value="Periplasmic binding protein-like II"/>
    <property type="match status" value="1"/>
</dbReference>
<keyword evidence="7" id="KW-1185">Reference proteome</keyword>
<evidence type="ECO:0000259" key="4">
    <source>
        <dbReference type="Pfam" id="PF04542"/>
    </source>
</evidence>
<organism evidence="6 7">
    <name type="scientific">Desulfomonile tiedjei (strain ATCC 49306 / DSM 6799 / DCB-1)</name>
    <dbReference type="NCBI Taxonomy" id="706587"/>
    <lineage>
        <taxon>Bacteria</taxon>
        <taxon>Pseudomonadati</taxon>
        <taxon>Thermodesulfobacteriota</taxon>
        <taxon>Desulfomonilia</taxon>
        <taxon>Desulfomonilales</taxon>
        <taxon>Desulfomonilaceae</taxon>
        <taxon>Desulfomonile</taxon>
    </lineage>
</organism>
<dbReference type="NCBIfam" id="TIGR02937">
    <property type="entry name" value="sigma70-ECF"/>
    <property type="match status" value="1"/>
</dbReference>
<dbReference type="GO" id="GO:0003677">
    <property type="term" value="F:DNA binding"/>
    <property type="evidence" value="ECO:0007669"/>
    <property type="project" value="InterPro"/>
</dbReference>
<dbReference type="eggNOG" id="COG1595">
    <property type="taxonomic scope" value="Bacteria"/>
</dbReference>
<dbReference type="SUPFAM" id="SSF88946">
    <property type="entry name" value="Sigma2 domain of RNA polymerase sigma factors"/>
    <property type="match status" value="1"/>
</dbReference>
<dbReference type="GO" id="GO:0016987">
    <property type="term" value="F:sigma factor activity"/>
    <property type="evidence" value="ECO:0007669"/>
    <property type="project" value="InterPro"/>
</dbReference>
<keyword evidence="6" id="KW-0240">DNA-directed RNA polymerase</keyword>
<dbReference type="EMBL" id="CP003360">
    <property type="protein sequence ID" value="AFM28026.1"/>
    <property type="molecule type" value="Genomic_DNA"/>
</dbReference>
<dbReference type="GO" id="GO:0000428">
    <property type="term" value="C:DNA-directed RNA polymerase complex"/>
    <property type="evidence" value="ECO:0007669"/>
    <property type="project" value="UniProtKB-KW"/>
</dbReference>
<evidence type="ECO:0000256" key="3">
    <source>
        <dbReference type="ARBA" id="ARBA00022729"/>
    </source>
</evidence>
<comment type="subcellular location">
    <subcellularLocation>
        <location evidence="1">Periplasm</location>
    </subcellularLocation>
</comment>
<evidence type="ECO:0000256" key="1">
    <source>
        <dbReference type="ARBA" id="ARBA00004418"/>
    </source>
</evidence>
<dbReference type="OrthoDB" id="5516036at2"/>
<dbReference type="InterPro" id="IPR013249">
    <property type="entry name" value="RNA_pol_sigma70_r4_t2"/>
</dbReference>
<dbReference type="InterPro" id="IPR013325">
    <property type="entry name" value="RNA_pol_sigma_r2"/>
</dbReference>
<dbReference type="InterPro" id="IPR036388">
    <property type="entry name" value="WH-like_DNA-bd_sf"/>
</dbReference>
<accession>I4CEN5</accession>
<dbReference type="Gene3D" id="1.10.1740.10">
    <property type="match status" value="1"/>
</dbReference>
<keyword evidence="6" id="KW-0804">Transcription</keyword>
<evidence type="ECO:0000259" key="5">
    <source>
        <dbReference type="Pfam" id="PF08281"/>
    </source>
</evidence>
<dbReference type="AlphaFoldDB" id="I4CEN5"/>
<dbReference type="InterPro" id="IPR007627">
    <property type="entry name" value="RNA_pol_sigma70_r2"/>
</dbReference>
<dbReference type="Gene3D" id="3.40.190.10">
    <property type="entry name" value="Periplasmic binding protein-like II"/>
    <property type="match status" value="2"/>
</dbReference>
<gene>
    <name evidence="6" type="ordered locus">Desti_5439</name>
</gene>
<dbReference type="HOGENOM" id="CLU_590162_0_0_7"/>
<dbReference type="STRING" id="706587.Desti_5439"/>
<evidence type="ECO:0000313" key="7">
    <source>
        <dbReference type="Proteomes" id="UP000006055"/>
    </source>
</evidence>
<dbReference type="PANTHER" id="PTHR30024:SF47">
    <property type="entry name" value="TAURINE-BINDING PERIPLASMIC PROTEIN"/>
    <property type="match status" value="1"/>
</dbReference>
<dbReference type="Gene3D" id="1.10.10.10">
    <property type="entry name" value="Winged helix-like DNA-binding domain superfamily/Winged helix DNA-binding domain"/>
    <property type="match status" value="1"/>
</dbReference>
<dbReference type="PANTHER" id="PTHR30024">
    <property type="entry name" value="ALIPHATIC SULFONATES-BINDING PROTEIN-RELATED"/>
    <property type="match status" value="1"/>
</dbReference>
<comment type="similarity">
    <text evidence="2">Belongs to the bacterial solute-binding protein SsuA/TauA family.</text>
</comment>
<feature type="domain" description="RNA polymerase sigma-70 region 2" evidence="4">
    <location>
        <begin position="23"/>
        <end position="87"/>
    </location>
</feature>
<dbReference type="SUPFAM" id="SSF88659">
    <property type="entry name" value="Sigma3 and sigma4 domains of RNA polymerase sigma factors"/>
    <property type="match status" value="1"/>
</dbReference>
<dbReference type="Pfam" id="PF08281">
    <property type="entry name" value="Sigma70_r4_2"/>
    <property type="match status" value="1"/>
</dbReference>
<dbReference type="InterPro" id="IPR014284">
    <property type="entry name" value="RNA_pol_sigma-70_dom"/>
</dbReference>
<evidence type="ECO:0000256" key="2">
    <source>
        <dbReference type="ARBA" id="ARBA00010742"/>
    </source>
</evidence>
<sequence>MKNLQQIVQSAAAGDKGAFSELVIRFQEMAVALAKRRLRDTGLAEDAVQEAFLMVYAQLSDLRDLSAFPAWFRRILSSCCNRLERQWQMFSPVDLDFLGEVVDCQPSPLEAMVSLQTRSMVADVLASLEGVSREACVQRYVFGRSYKEIADMLGVPQGTIKRRLNDARDKIVQKVKDQHRPVIRVGYLPVSDHLMAMVSHSIHDHQNFEIHLKKYLSWSSLASSLRGGLLDAAFIMAPLAMALRNEGLPILYVMDAHHEGSAITVRNNEMSRRTSSWRRVGMPHIVSTHGLMLSSLIEVSPKRPLSGMQAKYLGPSYLLSSLASSDIDAFLCAEPWNTKAACEGMGQIYARSKDILPGHICCILVVREEFVDKECEIFVDYLRLLRAANAYIRKAPEHCSKIQEQYTGVSAKIILEVLTGTDISFNEIEPDRSRIESLMSLALNTGVLDRPCDLDRFVRSDFI</sequence>
<dbReference type="Proteomes" id="UP000006055">
    <property type="component" value="Chromosome"/>
</dbReference>
<keyword evidence="3" id="KW-0732">Signal</keyword>
<dbReference type="KEGG" id="dti:Desti_5439"/>
<dbReference type="Pfam" id="PF13379">
    <property type="entry name" value="NMT1_2"/>
    <property type="match status" value="1"/>
</dbReference>
<dbReference type="PATRIC" id="fig|706587.4.peg.6121"/>
<dbReference type="GO" id="GO:0006352">
    <property type="term" value="P:DNA-templated transcription initiation"/>
    <property type="evidence" value="ECO:0007669"/>
    <property type="project" value="InterPro"/>
</dbReference>
<dbReference type="Pfam" id="PF04542">
    <property type="entry name" value="Sigma70_r2"/>
    <property type="match status" value="1"/>
</dbReference>
<feature type="domain" description="RNA polymerase sigma factor 70 region 4 type 2" evidence="5">
    <location>
        <begin position="121"/>
        <end position="170"/>
    </location>
</feature>
<protein>
    <submittedName>
        <fullName evidence="6">DNA-directed RNA polymerase specialized sigma subunit, sigma24</fullName>
    </submittedName>
</protein>
<dbReference type="InterPro" id="IPR013324">
    <property type="entry name" value="RNA_pol_sigma_r3/r4-like"/>
</dbReference>
<dbReference type="GO" id="GO:0042597">
    <property type="term" value="C:periplasmic space"/>
    <property type="evidence" value="ECO:0007669"/>
    <property type="project" value="UniProtKB-SubCell"/>
</dbReference>
<dbReference type="RefSeq" id="WP_014813125.1">
    <property type="nucleotide sequence ID" value="NC_018025.1"/>
</dbReference>
<name>I4CEN5_DESTA</name>